<evidence type="ECO:0000313" key="2">
    <source>
        <dbReference type="Proteomes" id="UP000269331"/>
    </source>
</evidence>
<dbReference type="KEGG" id="srq:SR187_7115"/>
<dbReference type="Proteomes" id="UP000269331">
    <property type="component" value="Chromosome"/>
</dbReference>
<reference evidence="1 2" key="1">
    <citation type="journal article" date="2018" name="Genome Biol. Evol.">
        <title>Complete Genome Sequence of Streptococcus ruminantium sp. nov. GUT-187T (=DSM 104980T =JCM 31869T), the Type Strain of S. ruminantium, and Comparison with Genome Sequences of Streptococcus suis Strains.</title>
        <authorList>
            <person name="Tohya M."/>
            <person name="Sekizaki T."/>
            <person name="Miyoshi-Akiyama T."/>
        </authorList>
    </citation>
    <scope>NUCLEOTIDE SEQUENCE [LARGE SCALE GENOMIC DNA]</scope>
    <source>
        <strain evidence="1 2">GUT187T</strain>
    </source>
</reference>
<accession>A0A2Z5TPI9</accession>
<evidence type="ECO:0000313" key="1">
    <source>
        <dbReference type="EMBL" id="BBA93027.1"/>
    </source>
</evidence>
<proteinExistence type="predicted"/>
<sequence>MAQTLKNYLSVFYLFLEHPNSIGIANFNQKIYNDEGFL</sequence>
<organism evidence="1 2">
    <name type="scientific">Streptococcus ruminantium</name>
    <dbReference type="NCBI Taxonomy" id="1917441"/>
    <lineage>
        <taxon>Bacteria</taxon>
        <taxon>Bacillati</taxon>
        <taxon>Bacillota</taxon>
        <taxon>Bacilli</taxon>
        <taxon>Lactobacillales</taxon>
        <taxon>Streptococcaceae</taxon>
        <taxon>Streptococcus</taxon>
    </lineage>
</organism>
<dbReference type="EMBL" id="AP018400">
    <property type="protein sequence ID" value="BBA93027.1"/>
    <property type="molecule type" value="Genomic_DNA"/>
</dbReference>
<protein>
    <submittedName>
        <fullName evidence="1">Uncharacterized protein</fullName>
    </submittedName>
</protein>
<dbReference type="AlphaFoldDB" id="A0A2Z5TPI9"/>
<name>A0A2Z5TPI9_9STRE</name>
<gene>
    <name evidence="1" type="ORF">SR187_7115</name>
</gene>